<keyword evidence="2" id="KW-1185">Reference proteome</keyword>
<evidence type="ECO:0000313" key="1">
    <source>
        <dbReference type="EMBL" id="AEG97070.1"/>
    </source>
</evidence>
<dbReference type="AlphaFoldDB" id="A0A0H3FW60"/>
<protein>
    <submittedName>
        <fullName evidence="1">Uncharacterized protein</fullName>
    </submittedName>
</protein>
<evidence type="ECO:0000313" key="2">
    <source>
        <dbReference type="Proteomes" id="UP000008881"/>
    </source>
</evidence>
<gene>
    <name evidence="1" type="ordered locus">EAE_10770</name>
</gene>
<dbReference type="Proteomes" id="UP000008881">
    <property type="component" value="Chromosome"/>
</dbReference>
<proteinExistence type="predicted"/>
<organism evidence="1 2">
    <name type="scientific">Klebsiella aerogenes (strain ATCC 13048 / DSM 30053 / CCUG 1429 / JCM 1235 / KCTC 2190 / NBRC 13534 / NCIMB 10102 / NCTC 10006 / CDC 819-56)</name>
    <name type="common">Enterobacter aerogenes</name>
    <dbReference type="NCBI Taxonomy" id="1028307"/>
    <lineage>
        <taxon>Bacteria</taxon>
        <taxon>Pseudomonadati</taxon>
        <taxon>Pseudomonadota</taxon>
        <taxon>Gammaproteobacteria</taxon>
        <taxon>Enterobacterales</taxon>
        <taxon>Enterobacteriaceae</taxon>
        <taxon>Klebsiella/Raoultella group</taxon>
        <taxon>Klebsiella</taxon>
    </lineage>
</organism>
<dbReference type="KEGG" id="eae:EAE_10770"/>
<dbReference type="PATRIC" id="fig|1028307.3.peg.2146"/>
<sequence length="38" mass="4539">MMKAQIINHLSNKIILKQITNKDLKMLLIIFNITHYNK</sequence>
<dbReference type="EMBL" id="CP002824">
    <property type="protein sequence ID" value="AEG97070.1"/>
    <property type="molecule type" value="Genomic_DNA"/>
</dbReference>
<reference evidence="1 2" key="1">
    <citation type="journal article" date="2012" name="J. Bacteriol.">
        <title>Complete genome sequence of Enterobacter aerogenes KCTC 2190.</title>
        <authorList>
            <person name="Shin S.H."/>
            <person name="Kim S."/>
            <person name="Kim J.Y."/>
            <person name="Lee S."/>
            <person name="Um Y."/>
            <person name="Oh M.K."/>
            <person name="Kim Y.R."/>
            <person name="Lee J."/>
            <person name="Yang K.S."/>
        </authorList>
    </citation>
    <scope>NUCLEOTIDE SEQUENCE [LARGE SCALE GENOMIC DNA]</scope>
    <source>
        <strain evidence="1 2">KCTC 2190</strain>
    </source>
</reference>
<name>A0A0H3FW60_KLEAK</name>
<dbReference type="HOGENOM" id="CLU_3327466_0_0_6"/>
<accession>A0A0H3FW60</accession>